<evidence type="ECO:0000313" key="2">
    <source>
        <dbReference type="Proteomes" id="UP000619260"/>
    </source>
</evidence>
<name>A0A8J4DQB7_9ACTN</name>
<keyword evidence="2" id="KW-1185">Reference proteome</keyword>
<evidence type="ECO:0000313" key="1">
    <source>
        <dbReference type="EMBL" id="GIJ46870.1"/>
    </source>
</evidence>
<sequence length="61" mass="6921">MTPQTRRTRGAEPLRRTVERYTGAVRDKQGGMPRARITVRRPVPEGAPTVRSGQWFDPGRC</sequence>
<dbReference type="EMBL" id="BOPF01000012">
    <property type="protein sequence ID" value="GIJ46870.1"/>
    <property type="molecule type" value="Genomic_DNA"/>
</dbReference>
<proteinExistence type="predicted"/>
<organism evidence="1 2">
    <name type="scientific">Virgisporangium aliadipatigenens</name>
    <dbReference type="NCBI Taxonomy" id="741659"/>
    <lineage>
        <taxon>Bacteria</taxon>
        <taxon>Bacillati</taxon>
        <taxon>Actinomycetota</taxon>
        <taxon>Actinomycetes</taxon>
        <taxon>Micromonosporales</taxon>
        <taxon>Micromonosporaceae</taxon>
        <taxon>Virgisporangium</taxon>
    </lineage>
</organism>
<gene>
    <name evidence="1" type="ORF">Val02_37560</name>
</gene>
<comment type="caution">
    <text evidence="1">The sequence shown here is derived from an EMBL/GenBank/DDBJ whole genome shotgun (WGS) entry which is preliminary data.</text>
</comment>
<protein>
    <submittedName>
        <fullName evidence="1">Uncharacterized protein</fullName>
    </submittedName>
</protein>
<dbReference type="AlphaFoldDB" id="A0A8J4DQB7"/>
<accession>A0A8J4DQB7</accession>
<dbReference type="Proteomes" id="UP000619260">
    <property type="component" value="Unassembled WGS sequence"/>
</dbReference>
<reference evidence="1" key="1">
    <citation type="submission" date="2021-01" db="EMBL/GenBank/DDBJ databases">
        <title>Whole genome shotgun sequence of Virgisporangium aliadipatigenens NBRC 105644.</title>
        <authorList>
            <person name="Komaki H."/>
            <person name="Tamura T."/>
        </authorList>
    </citation>
    <scope>NUCLEOTIDE SEQUENCE</scope>
    <source>
        <strain evidence="1">NBRC 105644</strain>
    </source>
</reference>
<dbReference type="RefSeq" id="WP_203900377.1">
    <property type="nucleotide sequence ID" value="NZ_BOPF01000012.1"/>
</dbReference>